<organism evidence="1 2">
    <name type="scientific">candidate division MSBL1 archaeon SCGC-AAA261G05</name>
    <dbReference type="NCBI Taxonomy" id="1698276"/>
    <lineage>
        <taxon>Archaea</taxon>
        <taxon>Methanobacteriati</taxon>
        <taxon>Methanobacteriota</taxon>
        <taxon>candidate division MSBL1</taxon>
    </lineage>
</organism>
<evidence type="ECO:0008006" key="3">
    <source>
        <dbReference type="Google" id="ProtNLM"/>
    </source>
</evidence>
<dbReference type="Proteomes" id="UP000070405">
    <property type="component" value="Unassembled WGS sequence"/>
</dbReference>
<name>A0A133VA18_9EURY</name>
<reference evidence="1 2" key="1">
    <citation type="journal article" date="2016" name="Sci. Rep.">
        <title>Metabolic traits of an uncultured archaeal lineage -MSBL1- from brine pools of the Red Sea.</title>
        <authorList>
            <person name="Mwirichia R."/>
            <person name="Alam I."/>
            <person name="Rashid M."/>
            <person name="Vinu M."/>
            <person name="Ba-Alawi W."/>
            <person name="Anthony Kamau A."/>
            <person name="Kamanda Ngugi D."/>
            <person name="Goker M."/>
            <person name="Klenk H.P."/>
            <person name="Bajic V."/>
            <person name="Stingl U."/>
        </authorList>
    </citation>
    <scope>NUCLEOTIDE SEQUENCE [LARGE SCALE GENOMIC DNA]</scope>
    <source>
        <strain evidence="1">SCGC-AAA261G05</strain>
    </source>
</reference>
<gene>
    <name evidence="1" type="ORF">AKJ47_02520</name>
</gene>
<protein>
    <recommendedName>
        <fullName evidence="3">HNH domain-containing protein</fullName>
    </recommendedName>
</protein>
<proteinExistence type="predicted"/>
<dbReference type="AlphaFoldDB" id="A0A133VA18"/>
<keyword evidence="2" id="KW-1185">Reference proteome</keyword>
<comment type="caution">
    <text evidence="1">The sequence shown here is derived from an EMBL/GenBank/DDBJ whole genome shotgun (WGS) entry which is preliminary data.</text>
</comment>
<accession>A0A133VA18</accession>
<sequence>MKSVFCPEYREECLHDHHTIPKFILDVVGREEMTERERTETMTICHNCHRVIHEKFLQPIEEVLKRKFEREE</sequence>
<evidence type="ECO:0000313" key="2">
    <source>
        <dbReference type="Proteomes" id="UP000070405"/>
    </source>
</evidence>
<dbReference type="EMBL" id="LHYA01000032">
    <property type="protein sequence ID" value="KXB03286.1"/>
    <property type="molecule type" value="Genomic_DNA"/>
</dbReference>
<evidence type="ECO:0000313" key="1">
    <source>
        <dbReference type="EMBL" id="KXB03286.1"/>
    </source>
</evidence>